<proteinExistence type="predicted"/>
<dbReference type="RefSeq" id="WP_132574451.1">
    <property type="nucleotide sequence ID" value="NZ_CBCSGL010000022.1"/>
</dbReference>
<dbReference type="Proteomes" id="UP000295110">
    <property type="component" value="Unassembled WGS sequence"/>
</dbReference>
<organism evidence="1 2">
    <name type="scientific">Roseateles saccharophilus</name>
    <name type="common">Pseudomonas saccharophila</name>
    <dbReference type="NCBI Taxonomy" id="304"/>
    <lineage>
        <taxon>Bacteria</taxon>
        <taxon>Pseudomonadati</taxon>
        <taxon>Pseudomonadota</taxon>
        <taxon>Betaproteobacteria</taxon>
        <taxon>Burkholderiales</taxon>
        <taxon>Sphaerotilaceae</taxon>
        <taxon>Roseateles</taxon>
    </lineage>
</organism>
<evidence type="ECO:0000313" key="1">
    <source>
        <dbReference type="EMBL" id="TCU91293.1"/>
    </source>
</evidence>
<protein>
    <submittedName>
        <fullName evidence="1">Uncharacterized protein</fullName>
    </submittedName>
</protein>
<name>A0A4R3ULS1_ROSSA</name>
<dbReference type="AlphaFoldDB" id="A0A4R3ULS1"/>
<accession>A0A4R3ULS1</accession>
<reference evidence="1 2" key="1">
    <citation type="submission" date="2019-03" db="EMBL/GenBank/DDBJ databases">
        <title>Genomic Encyclopedia of Type Strains, Phase IV (KMG-IV): sequencing the most valuable type-strain genomes for metagenomic binning, comparative biology and taxonomic classification.</title>
        <authorList>
            <person name="Goeker M."/>
        </authorList>
    </citation>
    <scope>NUCLEOTIDE SEQUENCE [LARGE SCALE GENOMIC DNA]</scope>
    <source>
        <strain evidence="1 2">DSM 654</strain>
    </source>
</reference>
<sequence>MQMTNAQQPAATSSRLLSPQAAAFELLEAASLAGYGSGGRAGLLPVMIGRRPAFREAEVHAVASLIRKQLESAA</sequence>
<comment type="caution">
    <text evidence="1">The sequence shown here is derived from an EMBL/GenBank/DDBJ whole genome shotgun (WGS) entry which is preliminary data.</text>
</comment>
<dbReference type="EMBL" id="SMBU01000026">
    <property type="protein sequence ID" value="TCU91293.1"/>
    <property type="molecule type" value="Genomic_DNA"/>
</dbReference>
<gene>
    <name evidence="1" type="ORF">EV671_10268</name>
</gene>
<keyword evidence="2" id="KW-1185">Reference proteome</keyword>
<evidence type="ECO:0000313" key="2">
    <source>
        <dbReference type="Proteomes" id="UP000295110"/>
    </source>
</evidence>